<evidence type="ECO:0000256" key="7">
    <source>
        <dbReference type="ARBA" id="ARBA00023118"/>
    </source>
</evidence>
<gene>
    <name evidence="8" type="ORF">apy_05300</name>
</gene>
<dbReference type="GO" id="GO:0051607">
    <property type="term" value="P:defense response to virus"/>
    <property type="evidence" value="ECO:0007669"/>
    <property type="project" value="UniProtKB-KW"/>
</dbReference>
<dbReference type="GO" id="GO:0004521">
    <property type="term" value="F:RNA endonuclease activity"/>
    <property type="evidence" value="ECO:0007669"/>
    <property type="project" value="InterPro"/>
</dbReference>
<sequence length="108" mass="12058">LEVPGVQGVPGVALRVVVVYDISDDGVRLRVARTLESWGLHRIQRSAFVGRMQRARMRDLARLLEGMINPGTDTVHIIPLPSHEWERTLVLGTPWGERRVESAAILQG</sequence>
<reference evidence="8 9" key="1">
    <citation type="submission" date="2017-02" db="EMBL/GenBank/DDBJ databases">
        <title>isolation and characterization of a novel temperate virus Aeropyrum globular virus 1 infecting hyperthermophilic archaeon Aeropyrum.</title>
        <authorList>
            <person name="Yumiya M."/>
            <person name="Yoshida T."/>
            <person name="Sako Y."/>
        </authorList>
    </citation>
    <scope>NUCLEOTIDE SEQUENCE [LARGE SCALE GENOMIC DNA]</scope>
    <source>
        <strain evidence="8 9">YK1-12-2013</strain>
    </source>
</reference>
<keyword evidence="2" id="KW-0540">Nuclease</keyword>
<dbReference type="Proteomes" id="UP000291213">
    <property type="component" value="Unassembled WGS sequence"/>
</dbReference>
<dbReference type="InterPro" id="IPR021127">
    <property type="entry name" value="CRISPR_associated_Cas2"/>
</dbReference>
<dbReference type="InterPro" id="IPR019199">
    <property type="entry name" value="Virulence_VapD/CRISPR_Cas2"/>
</dbReference>
<dbReference type="PANTHER" id="PTHR34405">
    <property type="entry name" value="CRISPR-ASSOCIATED ENDORIBONUCLEASE CAS2"/>
    <property type="match status" value="1"/>
</dbReference>
<evidence type="ECO:0000313" key="9">
    <source>
        <dbReference type="Proteomes" id="UP000291213"/>
    </source>
</evidence>
<dbReference type="Pfam" id="PF09827">
    <property type="entry name" value="CRISPR_Cas2"/>
    <property type="match status" value="1"/>
</dbReference>
<dbReference type="AlphaFoldDB" id="A0A401H8N3"/>
<accession>A0A401H8N3</accession>
<keyword evidence="4" id="KW-0255">Endonuclease</keyword>
<protein>
    <submittedName>
        <fullName evidence="8">CRISPR-associated protein Cas2 family</fullName>
    </submittedName>
</protein>
<evidence type="ECO:0000256" key="4">
    <source>
        <dbReference type="ARBA" id="ARBA00022759"/>
    </source>
</evidence>
<dbReference type="CDD" id="cd09725">
    <property type="entry name" value="Cas2_I_II_III"/>
    <property type="match status" value="1"/>
</dbReference>
<dbReference type="EMBL" id="BDMD01000024">
    <property type="protein sequence ID" value="GBF08805.1"/>
    <property type="molecule type" value="Genomic_DNA"/>
</dbReference>
<evidence type="ECO:0000256" key="6">
    <source>
        <dbReference type="ARBA" id="ARBA00022842"/>
    </source>
</evidence>
<keyword evidence="3" id="KW-0479">Metal-binding</keyword>
<name>A0A401H8N3_AERPX</name>
<proteinExistence type="inferred from homology"/>
<dbReference type="GO" id="GO:0043571">
    <property type="term" value="P:maintenance of CRISPR repeat elements"/>
    <property type="evidence" value="ECO:0007669"/>
    <property type="project" value="InterPro"/>
</dbReference>
<dbReference type="PANTHER" id="PTHR34405:SF3">
    <property type="entry name" value="CRISPR-ASSOCIATED ENDORIBONUCLEASE CAS2 3"/>
    <property type="match status" value="1"/>
</dbReference>
<comment type="caution">
    <text evidence="8">The sequence shown here is derived from an EMBL/GenBank/DDBJ whole genome shotgun (WGS) entry which is preliminary data.</text>
</comment>
<dbReference type="GO" id="GO:0016787">
    <property type="term" value="F:hydrolase activity"/>
    <property type="evidence" value="ECO:0007669"/>
    <property type="project" value="UniProtKB-KW"/>
</dbReference>
<dbReference type="OrthoDB" id="75992at2157"/>
<dbReference type="NCBIfam" id="TIGR01573">
    <property type="entry name" value="cas2"/>
    <property type="match status" value="1"/>
</dbReference>
<dbReference type="GO" id="GO:0046872">
    <property type="term" value="F:metal ion binding"/>
    <property type="evidence" value="ECO:0007669"/>
    <property type="project" value="UniProtKB-KW"/>
</dbReference>
<organism evidence="8 9">
    <name type="scientific">Aeropyrum pernix</name>
    <dbReference type="NCBI Taxonomy" id="56636"/>
    <lineage>
        <taxon>Archaea</taxon>
        <taxon>Thermoproteota</taxon>
        <taxon>Thermoprotei</taxon>
        <taxon>Desulfurococcales</taxon>
        <taxon>Desulfurococcaceae</taxon>
        <taxon>Aeropyrum</taxon>
    </lineage>
</organism>
<keyword evidence="6" id="KW-0460">Magnesium</keyword>
<comment type="cofactor">
    <cofactor evidence="1">
        <name>Mg(2+)</name>
        <dbReference type="ChEBI" id="CHEBI:18420"/>
    </cofactor>
</comment>
<evidence type="ECO:0000313" key="8">
    <source>
        <dbReference type="EMBL" id="GBF08805.1"/>
    </source>
</evidence>
<feature type="non-terminal residue" evidence="8">
    <location>
        <position position="1"/>
    </location>
</feature>
<keyword evidence="5" id="KW-0378">Hydrolase</keyword>
<dbReference type="SUPFAM" id="SSF143430">
    <property type="entry name" value="TTP0101/SSO1404-like"/>
    <property type="match status" value="1"/>
</dbReference>
<evidence type="ECO:0000256" key="2">
    <source>
        <dbReference type="ARBA" id="ARBA00022722"/>
    </source>
</evidence>
<evidence type="ECO:0000256" key="1">
    <source>
        <dbReference type="ARBA" id="ARBA00001946"/>
    </source>
</evidence>
<evidence type="ECO:0000256" key="5">
    <source>
        <dbReference type="ARBA" id="ARBA00022801"/>
    </source>
</evidence>
<evidence type="ECO:0000256" key="3">
    <source>
        <dbReference type="ARBA" id="ARBA00022723"/>
    </source>
</evidence>
<dbReference type="RefSeq" id="WP_207387647.1">
    <property type="nucleotide sequence ID" value="NZ_BDMD01000024.1"/>
</dbReference>
<keyword evidence="7" id="KW-0051">Antiviral defense</keyword>
<dbReference type="Gene3D" id="3.30.70.240">
    <property type="match status" value="1"/>
</dbReference>
<dbReference type="HAMAP" id="MF_01471">
    <property type="entry name" value="Cas2"/>
    <property type="match status" value="1"/>
</dbReference>